<dbReference type="Gene3D" id="1.10.8.500">
    <property type="entry name" value="HAMP domain in histidine kinase"/>
    <property type="match status" value="1"/>
</dbReference>
<dbReference type="PANTHER" id="PTHR42878">
    <property type="entry name" value="TWO-COMPONENT HISTIDINE KINASE"/>
    <property type="match status" value="1"/>
</dbReference>
<evidence type="ECO:0000256" key="10">
    <source>
        <dbReference type="ARBA" id="ARBA00023012"/>
    </source>
</evidence>
<feature type="transmembrane region" description="Helical" evidence="12">
    <location>
        <begin position="46"/>
        <end position="67"/>
    </location>
</feature>
<dbReference type="GO" id="GO:0005886">
    <property type="term" value="C:plasma membrane"/>
    <property type="evidence" value="ECO:0007669"/>
    <property type="project" value="UniProtKB-SubCell"/>
</dbReference>
<evidence type="ECO:0000313" key="15">
    <source>
        <dbReference type="EMBL" id="MBB6669494.1"/>
    </source>
</evidence>
<evidence type="ECO:0000256" key="11">
    <source>
        <dbReference type="ARBA" id="ARBA00023136"/>
    </source>
</evidence>
<keyword evidence="9" id="KW-0067">ATP-binding</keyword>
<evidence type="ECO:0000256" key="8">
    <source>
        <dbReference type="ARBA" id="ARBA00022777"/>
    </source>
</evidence>
<dbReference type="SUPFAM" id="SSF47384">
    <property type="entry name" value="Homodimeric domain of signal transducing histidine kinase"/>
    <property type="match status" value="1"/>
</dbReference>
<comment type="catalytic activity">
    <reaction evidence="1">
        <text>ATP + protein L-histidine = ADP + protein N-phospho-L-histidine.</text>
        <dbReference type="EC" id="2.7.13.3"/>
    </reaction>
</comment>
<dbReference type="InterPro" id="IPR050351">
    <property type="entry name" value="BphY/WalK/GraS-like"/>
</dbReference>
<dbReference type="PROSITE" id="PS50109">
    <property type="entry name" value="HIS_KIN"/>
    <property type="match status" value="1"/>
</dbReference>
<dbReference type="FunFam" id="3.30.565.10:FF:000006">
    <property type="entry name" value="Sensor histidine kinase WalK"/>
    <property type="match status" value="1"/>
</dbReference>
<dbReference type="Proteomes" id="UP000547209">
    <property type="component" value="Unassembled WGS sequence"/>
</dbReference>
<evidence type="ECO:0000256" key="4">
    <source>
        <dbReference type="ARBA" id="ARBA00022475"/>
    </source>
</evidence>
<keyword evidence="10" id="KW-0902">Two-component regulatory system</keyword>
<dbReference type="CDD" id="cd00082">
    <property type="entry name" value="HisKA"/>
    <property type="match status" value="1"/>
</dbReference>
<evidence type="ECO:0000256" key="5">
    <source>
        <dbReference type="ARBA" id="ARBA00022553"/>
    </source>
</evidence>
<dbReference type="Gene3D" id="3.30.565.10">
    <property type="entry name" value="Histidine kinase-like ATPase, C-terminal domain"/>
    <property type="match status" value="1"/>
</dbReference>
<dbReference type="SMART" id="SM00387">
    <property type="entry name" value="HATPase_c"/>
    <property type="match status" value="1"/>
</dbReference>
<dbReference type="FunFam" id="1.10.287.130:FF:000001">
    <property type="entry name" value="Two-component sensor histidine kinase"/>
    <property type="match status" value="1"/>
</dbReference>
<dbReference type="Gene3D" id="1.10.287.130">
    <property type="match status" value="1"/>
</dbReference>
<evidence type="ECO:0000256" key="7">
    <source>
        <dbReference type="ARBA" id="ARBA00022741"/>
    </source>
</evidence>
<evidence type="ECO:0000256" key="2">
    <source>
        <dbReference type="ARBA" id="ARBA00004651"/>
    </source>
</evidence>
<evidence type="ECO:0000313" key="16">
    <source>
        <dbReference type="Proteomes" id="UP000547209"/>
    </source>
</evidence>
<dbReference type="PRINTS" id="PR00344">
    <property type="entry name" value="BCTRLSENSOR"/>
</dbReference>
<dbReference type="PROSITE" id="PS50885">
    <property type="entry name" value="HAMP"/>
    <property type="match status" value="1"/>
</dbReference>
<protein>
    <recommendedName>
        <fullName evidence="3">histidine kinase</fullName>
        <ecNumber evidence="3">2.7.13.3</ecNumber>
    </recommendedName>
</protein>
<dbReference type="PANTHER" id="PTHR42878:SF7">
    <property type="entry name" value="SENSOR HISTIDINE KINASE GLRK"/>
    <property type="match status" value="1"/>
</dbReference>
<keyword evidence="12" id="KW-0812">Transmembrane</keyword>
<keyword evidence="12" id="KW-1133">Transmembrane helix</keyword>
<evidence type="ECO:0000256" key="9">
    <source>
        <dbReference type="ARBA" id="ARBA00022840"/>
    </source>
</evidence>
<dbReference type="GO" id="GO:0007234">
    <property type="term" value="P:osmosensory signaling via phosphorelay pathway"/>
    <property type="evidence" value="ECO:0007669"/>
    <property type="project" value="TreeGrafter"/>
</dbReference>
<comment type="subcellular location">
    <subcellularLocation>
        <location evidence="2">Cell membrane</location>
        <topology evidence="2">Multi-pass membrane protein</topology>
    </subcellularLocation>
</comment>
<dbReference type="RefSeq" id="WP_185140899.1">
    <property type="nucleotide sequence ID" value="NZ_JACJVP010000001.1"/>
</dbReference>
<dbReference type="InterPro" id="IPR036097">
    <property type="entry name" value="HisK_dim/P_sf"/>
</dbReference>
<dbReference type="InterPro" id="IPR003661">
    <property type="entry name" value="HisK_dim/P_dom"/>
</dbReference>
<keyword evidence="16" id="KW-1185">Reference proteome</keyword>
<dbReference type="InterPro" id="IPR005467">
    <property type="entry name" value="His_kinase_dom"/>
</dbReference>
<keyword evidence="5" id="KW-0597">Phosphoprotein</keyword>
<name>A0A7X0RL27_9BACL</name>
<dbReference type="SUPFAM" id="SSF158472">
    <property type="entry name" value="HAMP domain-like"/>
    <property type="match status" value="1"/>
</dbReference>
<keyword evidence="8 15" id="KW-0418">Kinase</keyword>
<keyword evidence="6" id="KW-0808">Transferase</keyword>
<reference evidence="15 16" key="1">
    <citation type="submission" date="2020-08" db="EMBL/GenBank/DDBJ databases">
        <title>Cohnella phylogeny.</title>
        <authorList>
            <person name="Dunlap C."/>
        </authorList>
    </citation>
    <scope>NUCLEOTIDE SEQUENCE [LARGE SCALE GENOMIC DNA]</scope>
    <source>
        <strain evidence="15 16">DSM 28246</strain>
    </source>
</reference>
<dbReference type="InterPro" id="IPR003660">
    <property type="entry name" value="HAMP_dom"/>
</dbReference>
<feature type="transmembrane region" description="Helical" evidence="12">
    <location>
        <begin position="12"/>
        <end position="34"/>
    </location>
</feature>
<evidence type="ECO:0000259" key="14">
    <source>
        <dbReference type="PROSITE" id="PS50885"/>
    </source>
</evidence>
<dbReference type="CDD" id="cd06225">
    <property type="entry name" value="HAMP"/>
    <property type="match status" value="1"/>
</dbReference>
<dbReference type="AlphaFoldDB" id="A0A7X0RL27"/>
<evidence type="ECO:0000256" key="6">
    <source>
        <dbReference type="ARBA" id="ARBA00022679"/>
    </source>
</evidence>
<comment type="caution">
    <text evidence="15">The sequence shown here is derived from an EMBL/GenBank/DDBJ whole genome shotgun (WGS) entry which is preliminary data.</text>
</comment>
<evidence type="ECO:0000259" key="13">
    <source>
        <dbReference type="PROSITE" id="PS50109"/>
    </source>
</evidence>
<feature type="domain" description="HAMP" evidence="14">
    <location>
        <begin position="79"/>
        <end position="126"/>
    </location>
</feature>
<dbReference type="InterPro" id="IPR003594">
    <property type="entry name" value="HATPase_dom"/>
</dbReference>
<dbReference type="GO" id="GO:0030295">
    <property type="term" value="F:protein kinase activator activity"/>
    <property type="evidence" value="ECO:0007669"/>
    <property type="project" value="TreeGrafter"/>
</dbReference>
<evidence type="ECO:0000256" key="3">
    <source>
        <dbReference type="ARBA" id="ARBA00012438"/>
    </source>
</evidence>
<evidence type="ECO:0000256" key="1">
    <source>
        <dbReference type="ARBA" id="ARBA00000085"/>
    </source>
</evidence>
<dbReference type="InterPro" id="IPR036890">
    <property type="entry name" value="HATPase_C_sf"/>
</dbReference>
<dbReference type="InterPro" id="IPR004358">
    <property type="entry name" value="Sig_transdc_His_kin-like_C"/>
</dbReference>
<dbReference type="GO" id="GO:0005524">
    <property type="term" value="F:ATP binding"/>
    <property type="evidence" value="ECO:0007669"/>
    <property type="project" value="UniProtKB-KW"/>
</dbReference>
<dbReference type="SUPFAM" id="SSF55874">
    <property type="entry name" value="ATPase domain of HSP90 chaperone/DNA topoisomerase II/histidine kinase"/>
    <property type="match status" value="1"/>
</dbReference>
<keyword evidence="4" id="KW-1003">Cell membrane</keyword>
<evidence type="ECO:0000256" key="12">
    <source>
        <dbReference type="SAM" id="Phobius"/>
    </source>
</evidence>
<feature type="domain" description="Histidine kinase" evidence="13">
    <location>
        <begin position="134"/>
        <end position="349"/>
    </location>
</feature>
<organism evidence="15 16">
    <name type="scientific">Cohnella nanjingensis</name>
    <dbReference type="NCBI Taxonomy" id="1387779"/>
    <lineage>
        <taxon>Bacteria</taxon>
        <taxon>Bacillati</taxon>
        <taxon>Bacillota</taxon>
        <taxon>Bacilli</taxon>
        <taxon>Bacillales</taxon>
        <taxon>Paenibacillaceae</taxon>
        <taxon>Cohnella</taxon>
    </lineage>
</organism>
<proteinExistence type="predicted"/>
<dbReference type="SMART" id="SM00388">
    <property type="entry name" value="HisKA"/>
    <property type="match status" value="1"/>
</dbReference>
<accession>A0A7X0RL27</accession>
<dbReference type="Pfam" id="PF00512">
    <property type="entry name" value="HisKA"/>
    <property type="match status" value="1"/>
</dbReference>
<keyword evidence="11 12" id="KW-0472">Membrane</keyword>
<dbReference type="Pfam" id="PF02518">
    <property type="entry name" value="HATPase_c"/>
    <property type="match status" value="1"/>
</dbReference>
<keyword evidence="7" id="KW-0547">Nucleotide-binding</keyword>
<sequence>MNKLVSRFRWELKLLALIVCWMLSLSIAYVGVSAAFRRWLPETSGYWFNIAVGMAGSVIFCFGAALIGHMLNPRSFPLIDEVNGAMRRIAKGDFDVSLDHVGKDELFAELADSVSAMALDLKRMERLRQQFVSDVSHEIQSPLTSIGGFAQVLRSGSVDERTRDRYLAIIETESKRLSALGDNLLKLTSLDSELHPFAPVPYRLDRQLRAAAVSLEPQWLEKGLSLRADLPEMTVMADEDLMLQVWINLLANSIKFTSAGGEIELGAVREGGEWRVRVRDSGSGIAEDDLPRIFERFFKADRSRNRAQEGSGLGLSIAKRIVERHHGRIEAESVAGEGTAMTVVLQANC</sequence>
<dbReference type="GO" id="GO:0000155">
    <property type="term" value="F:phosphorelay sensor kinase activity"/>
    <property type="evidence" value="ECO:0007669"/>
    <property type="project" value="InterPro"/>
</dbReference>
<dbReference type="EC" id="2.7.13.3" evidence="3"/>
<dbReference type="GO" id="GO:0000156">
    <property type="term" value="F:phosphorelay response regulator activity"/>
    <property type="evidence" value="ECO:0007669"/>
    <property type="project" value="TreeGrafter"/>
</dbReference>
<dbReference type="EMBL" id="JACJVP010000001">
    <property type="protein sequence ID" value="MBB6669494.1"/>
    <property type="molecule type" value="Genomic_DNA"/>
</dbReference>
<gene>
    <name evidence="15" type="ORF">H7C19_02215</name>
</gene>